<evidence type="ECO:0000256" key="5">
    <source>
        <dbReference type="SAM" id="MobiDB-lite"/>
    </source>
</evidence>
<evidence type="ECO:0000313" key="8">
    <source>
        <dbReference type="EMBL" id="KAJ7033182.1"/>
    </source>
</evidence>
<feature type="transmembrane region" description="Helical" evidence="6">
    <location>
        <begin position="54"/>
        <end position="79"/>
    </location>
</feature>
<feature type="transmembrane region" description="Helical" evidence="6">
    <location>
        <begin position="275"/>
        <end position="300"/>
    </location>
</feature>
<dbReference type="Pfam" id="PF11970">
    <property type="entry name" value="GPR_Gpa2_C"/>
    <property type="match status" value="1"/>
</dbReference>
<feature type="transmembrane region" description="Helical" evidence="6">
    <location>
        <begin position="20"/>
        <end position="42"/>
    </location>
</feature>
<dbReference type="GO" id="GO:0004930">
    <property type="term" value="F:G protein-coupled receptor activity"/>
    <property type="evidence" value="ECO:0007669"/>
    <property type="project" value="TreeGrafter"/>
</dbReference>
<keyword evidence="9" id="KW-1185">Reference proteome</keyword>
<evidence type="ECO:0000256" key="6">
    <source>
        <dbReference type="SAM" id="Phobius"/>
    </source>
</evidence>
<dbReference type="Proteomes" id="UP001218188">
    <property type="component" value="Unassembled WGS sequence"/>
</dbReference>
<dbReference type="SUPFAM" id="SSF81321">
    <property type="entry name" value="Family A G protein-coupled receptor-like"/>
    <property type="match status" value="1"/>
</dbReference>
<reference evidence="8" key="1">
    <citation type="submission" date="2023-03" db="EMBL/GenBank/DDBJ databases">
        <title>Massive genome expansion in bonnet fungi (Mycena s.s.) driven by repeated elements and novel gene families across ecological guilds.</title>
        <authorList>
            <consortium name="Lawrence Berkeley National Laboratory"/>
            <person name="Harder C.B."/>
            <person name="Miyauchi S."/>
            <person name="Viragh M."/>
            <person name="Kuo A."/>
            <person name="Thoen E."/>
            <person name="Andreopoulos B."/>
            <person name="Lu D."/>
            <person name="Skrede I."/>
            <person name="Drula E."/>
            <person name="Henrissat B."/>
            <person name="Morin E."/>
            <person name="Kohler A."/>
            <person name="Barry K."/>
            <person name="LaButti K."/>
            <person name="Morin E."/>
            <person name="Salamov A."/>
            <person name="Lipzen A."/>
            <person name="Mereny Z."/>
            <person name="Hegedus B."/>
            <person name="Baldrian P."/>
            <person name="Stursova M."/>
            <person name="Weitz H."/>
            <person name="Taylor A."/>
            <person name="Grigoriev I.V."/>
            <person name="Nagy L.G."/>
            <person name="Martin F."/>
            <person name="Kauserud H."/>
        </authorList>
    </citation>
    <scope>NUCLEOTIDE SEQUENCE</scope>
    <source>
        <strain evidence="8">CBHHK200</strain>
    </source>
</reference>
<gene>
    <name evidence="8" type="ORF">C8F04DRAFT_632105</name>
</gene>
<accession>A0AAD6STK9</accession>
<keyword evidence="4 6" id="KW-0472">Membrane</keyword>
<comment type="subcellular location">
    <subcellularLocation>
        <location evidence="1">Membrane</location>
        <topology evidence="1">Multi-pass membrane protein</topology>
    </subcellularLocation>
</comment>
<evidence type="ECO:0000313" key="9">
    <source>
        <dbReference type="Proteomes" id="UP001218188"/>
    </source>
</evidence>
<organism evidence="8 9">
    <name type="scientific">Mycena alexandri</name>
    <dbReference type="NCBI Taxonomy" id="1745969"/>
    <lineage>
        <taxon>Eukaryota</taxon>
        <taxon>Fungi</taxon>
        <taxon>Dikarya</taxon>
        <taxon>Basidiomycota</taxon>
        <taxon>Agaricomycotina</taxon>
        <taxon>Agaricomycetes</taxon>
        <taxon>Agaricomycetidae</taxon>
        <taxon>Agaricales</taxon>
        <taxon>Marasmiineae</taxon>
        <taxon>Mycenaceae</taxon>
        <taxon>Mycena</taxon>
    </lineage>
</organism>
<evidence type="ECO:0000256" key="1">
    <source>
        <dbReference type="ARBA" id="ARBA00004141"/>
    </source>
</evidence>
<comment type="caution">
    <text evidence="8">The sequence shown here is derived from an EMBL/GenBank/DDBJ whole genome shotgun (WGS) entry which is preliminary data.</text>
</comment>
<dbReference type="Gene3D" id="1.20.1070.10">
    <property type="entry name" value="Rhodopsin 7-helix transmembrane proteins"/>
    <property type="match status" value="1"/>
</dbReference>
<feature type="compositionally biased region" description="Low complexity" evidence="5">
    <location>
        <begin position="354"/>
        <end position="363"/>
    </location>
</feature>
<evidence type="ECO:0000256" key="2">
    <source>
        <dbReference type="ARBA" id="ARBA00022692"/>
    </source>
</evidence>
<evidence type="ECO:0000259" key="7">
    <source>
        <dbReference type="Pfam" id="PF11970"/>
    </source>
</evidence>
<protein>
    <recommendedName>
        <fullName evidence="7">G protein-coupled receptor GPR1/2/3 C-terminal domain-containing protein</fullName>
    </recommendedName>
</protein>
<feature type="domain" description="G protein-coupled receptor GPR1/2/3 C-terminal" evidence="7">
    <location>
        <begin position="242"/>
        <end position="297"/>
    </location>
</feature>
<dbReference type="GO" id="GO:0005886">
    <property type="term" value="C:plasma membrane"/>
    <property type="evidence" value="ECO:0007669"/>
    <property type="project" value="TreeGrafter"/>
</dbReference>
<dbReference type="InterPro" id="IPR022596">
    <property type="entry name" value="GPR1/2/3_C"/>
</dbReference>
<dbReference type="EMBL" id="JARJCM010000067">
    <property type="protein sequence ID" value="KAJ7033182.1"/>
    <property type="molecule type" value="Genomic_DNA"/>
</dbReference>
<proteinExistence type="predicted"/>
<feature type="transmembrane region" description="Helical" evidence="6">
    <location>
        <begin position="183"/>
        <end position="202"/>
    </location>
</feature>
<keyword evidence="3 6" id="KW-1133">Transmembrane helix</keyword>
<evidence type="ECO:0000256" key="3">
    <source>
        <dbReference type="ARBA" id="ARBA00022989"/>
    </source>
</evidence>
<feature type="transmembrane region" description="Helical" evidence="6">
    <location>
        <begin position="247"/>
        <end position="269"/>
    </location>
</feature>
<name>A0AAD6STK9_9AGAR</name>
<evidence type="ECO:0000256" key="4">
    <source>
        <dbReference type="ARBA" id="ARBA00023136"/>
    </source>
</evidence>
<dbReference type="PANTHER" id="PTHR23112:SF37">
    <property type="entry name" value="G PROTEIN-COUPLED RECEPTOR GPR1"/>
    <property type="match status" value="1"/>
</dbReference>
<dbReference type="GO" id="GO:0007189">
    <property type="term" value="P:adenylate cyclase-activating G protein-coupled receptor signaling pathway"/>
    <property type="evidence" value="ECO:0007669"/>
    <property type="project" value="TreeGrafter"/>
</dbReference>
<dbReference type="AlphaFoldDB" id="A0AAD6STK9"/>
<feature type="region of interest" description="Disordered" evidence="5">
    <location>
        <begin position="334"/>
        <end position="369"/>
    </location>
</feature>
<feature type="transmembrane region" description="Helical" evidence="6">
    <location>
        <begin position="128"/>
        <end position="152"/>
    </location>
</feature>
<feature type="transmembrane region" description="Helical" evidence="6">
    <location>
        <begin position="99"/>
        <end position="121"/>
    </location>
</feature>
<keyword evidence="2 6" id="KW-0812">Transmembrane</keyword>
<sequence length="369" mass="41306">MAQPDHVVLQLVYTLSQRNGIIPLVASGLLSGIAVIYLLLTIITYSKKYNSTHFMLYFVCLLLSDVMQSAGSIISLNWLRHGGVYEGPLCAAQGGLKQGGNIAAAVWSFVISFHLFNLLFLRYETPKYVSWSVVAFGWSFVFSIVFLGPVAIENPKQGPFFGISGEWCWITSEYKLEQILMQYLFEFTSVIFSTFLYTATLLRARGNLIKVDGRWVLRFLSAGDSWQLDFGRDFTDAASLRFIKHMIWYPVAYAVLIMPIALVRISAFAGVKPAFWVTVVADLIFNLYGFVDVVLFFSVYRVFPETASLPEFSRRKTVDLSVLQYGITPFSLGESEPKPLSPTYSGGGRPNRNSTVSMSSVTSQTPLRP</sequence>
<dbReference type="PANTHER" id="PTHR23112">
    <property type="entry name" value="G PROTEIN-COUPLED RECEPTOR 157-RELATED"/>
    <property type="match status" value="1"/>
</dbReference>